<keyword evidence="2" id="KW-1185">Reference proteome</keyword>
<evidence type="ECO:0000313" key="1">
    <source>
        <dbReference type="EMBL" id="CAI9270262.1"/>
    </source>
</evidence>
<dbReference type="AlphaFoldDB" id="A0AA35VV02"/>
<protein>
    <submittedName>
        <fullName evidence="1">Uncharacterized protein</fullName>
    </submittedName>
</protein>
<accession>A0AA35VV02</accession>
<organism evidence="1 2">
    <name type="scientific">Lactuca saligna</name>
    <name type="common">Willowleaf lettuce</name>
    <dbReference type="NCBI Taxonomy" id="75948"/>
    <lineage>
        <taxon>Eukaryota</taxon>
        <taxon>Viridiplantae</taxon>
        <taxon>Streptophyta</taxon>
        <taxon>Embryophyta</taxon>
        <taxon>Tracheophyta</taxon>
        <taxon>Spermatophyta</taxon>
        <taxon>Magnoliopsida</taxon>
        <taxon>eudicotyledons</taxon>
        <taxon>Gunneridae</taxon>
        <taxon>Pentapetalae</taxon>
        <taxon>asterids</taxon>
        <taxon>campanulids</taxon>
        <taxon>Asterales</taxon>
        <taxon>Asteraceae</taxon>
        <taxon>Cichorioideae</taxon>
        <taxon>Cichorieae</taxon>
        <taxon>Lactucinae</taxon>
        <taxon>Lactuca</taxon>
    </lineage>
</organism>
<proteinExistence type="predicted"/>
<gene>
    <name evidence="1" type="ORF">LSALG_LOCUS10587</name>
</gene>
<name>A0AA35VV02_LACSI</name>
<dbReference type="EMBL" id="OX465078">
    <property type="protein sequence ID" value="CAI9270262.1"/>
    <property type="molecule type" value="Genomic_DNA"/>
</dbReference>
<sequence>MSLSTQRDKLAIGDEGMRAGLIVGVLPLPLTKPLPIWTPPSATPTIAVEKLRGFHRRFCILLRLLHPSTSALPP</sequence>
<reference evidence="1" key="1">
    <citation type="submission" date="2023-04" db="EMBL/GenBank/DDBJ databases">
        <authorList>
            <person name="Vijverberg K."/>
            <person name="Xiong W."/>
            <person name="Schranz E."/>
        </authorList>
    </citation>
    <scope>NUCLEOTIDE SEQUENCE</scope>
</reference>
<evidence type="ECO:0000313" key="2">
    <source>
        <dbReference type="Proteomes" id="UP001177003"/>
    </source>
</evidence>
<dbReference type="Proteomes" id="UP001177003">
    <property type="component" value="Chromosome 2"/>
</dbReference>